<dbReference type="Proteomes" id="UP001107558">
    <property type="component" value="Chromosome 2"/>
</dbReference>
<comment type="caution">
    <text evidence="6">The sequence shown here is derived from an EMBL/GenBank/DDBJ whole genome shotgun (WGS) entry which is preliminary data.</text>
</comment>
<dbReference type="InterPro" id="IPR000873">
    <property type="entry name" value="AMP-dep_synth/lig_dom"/>
</dbReference>
<dbReference type="InterPro" id="IPR045851">
    <property type="entry name" value="AMP-bd_C_sf"/>
</dbReference>
<evidence type="ECO:0000256" key="2">
    <source>
        <dbReference type="ARBA" id="ARBA00023140"/>
    </source>
</evidence>
<feature type="transmembrane region" description="Helical" evidence="3">
    <location>
        <begin position="232"/>
        <end position="253"/>
    </location>
</feature>
<keyword evidence="3" id="KW-0812">Transmembrane</keyword>
<dbReference type="GO" id="GO:0004467">
    <property type="term" value="F:long-chain fatty acid-CoA ligase activity"/>
    <property type="evidence" value="ECO:0007669"/>
    <property type="project" value="TreeGrafter"/>
</dbReference>
<evidence type="ECO:0000259" key="4">
    <source>
        <dbReference type="Pfam" id="PF00501"/>
    </source>
</evidence>
<dbReference type="Gene3D" id="3.30.300.30">
    <property type="match status" value="1"/>
</dbReference>
<gene>
    <name evidence="6" type="ORF">PVAND_005948</name>
</gene>
<dbReference type="InterPro" id="IPR025110">
    <property type="entry name" value="AMP-bd_C"/>
</dbReference>
<reference evidence="6" key="1">
    <citation type="submission" date="2021-03" db="EMBL/GenBank/DDBJ databases">
        <title>Chromosome level genome of the anhydrobiotic midge Polypedilum vanderplanki.</title>
        <authorList>
            <person name="Yoshida Y."/>
            <person name="Kikawada T."/>
            <person name="Gusev O."/>
        </authorList>
    </citation>
    <scope>NUCLEOTIDE SEQUENCE</scope>
    <source>
        <strain evidence="6">NIAS01</strain>
        <tissue evidence="6">Whole body or cell culture</tissue>
    </source>
</reference>
<comment type="subcellular location">
    <subcellularLocation>
        <location evidence="1">Peroxisome</location>
    </subcellularLocation>
</comment>
<proteinExistence type="predicted"/>
<protein>
    <submittedName>
        <fullName evidence="6">Uncharacterized protein</fullName>
    </submittedName>
</protein>
<evidence type="ECO:0000313" key="6">
    <source>
        <dbReference type="EMBL" id="KAG5676094.1"/>
    </source>
</evidence>
<name>A0A9J6C3I9_POLVA</name>
<organism evidence="6 7">
    <name type="scientific">Polypedilum vanderplanki</name>
    <name type="common">Sleeping chironomid midge</name>
    <dbReference type="NCBI Taxonomy" id="319348"/>
    <lineage>
        <taxon>Eukaryota</taxon>
        <taxon>Metazoa</taxon>
        <taxon>Ecdysozoa</taxon>
        <taxon>Arthropoda</taxon>
        <taxon>Hexapoda</taxon>
        <taxon>Insecta</taxon>
        <taxon>Pterygota</taxon>
        <taxon>Neoptera</taxon>
        <taxon>Endopterygota</taxon>
        <taxon>Diptera</taxon>
        <taxon>Nematocera</taxon>
        <taxon>Chironomoidea</taxon>
        <taxon>Chironomidae</taxon>
        <taxon>Chironominae</taxon>
        <taxon>Polypedilum</taxon>
        <taxon>Polypedilum</taxon>
    </lineage>
</organism>
<dbReference type="SUPFAM" id="SSF56801">
    <property type="entry name" value="Acetyl-CoA synthetase-like"/>
    <property type="match status" value="1"/>
</dbReference>
<feature type="domain" description="AMP-dependent synthetase/ligase" evidence="4">
    <location>
        <begin position="38"/>
        <end position="390"/>
    </location>
</feature>
<keyword evidence="2" id="KW-0576">Peroxisome</keyword>
<keyword evidence="3" id="KW-1133">Transmembrane helix</keyword>
<dbReference type="GO" id="GO:0046949">
    <property type="term" value="P:fatty-acyl-CoA biosynthetic process"/>
    <property type="evidence" value="ECO:0007669"/>
    <property type="project" value="TreeGrafter"/>
</dbReference>
<dbReference type="Pfam" id="PF00501">
    <property type="entry name" value="AMP-binding"/>
    <property type="match status" value="1"/>
</dbReference>
<dbReference type="PANTHER" id="PTHR24096:SF353">
    <property type="entry name" value="GH16244P-RELATED"/>
    <property type="match status" value="1"/>
</dbReference>
<feature type="domain" description="AMP-binding enzyme C-terminal" evidence="5">
    <location>
        <begin position="442"/>
        <end position="518"/>
    </location>
</feature>
<dbReference type="EMBL" id="JADBJN010000002">
    <property type="protein sequence ID" value="KAG5676094.1"/>
    <property type="molecule type" value="Genomic_DNA"/>
</dbReference>
<evidence type="ECO:0000256" key="3">
    <source>
        <dbReference type="SAM" id="Phobius"/>
    </source>
</evidence>
<dbReference type="OrthoDB" id="10253869at2759"/>
<dbReference type="FunFam" id="3.40.50.12780:FF:000025">
    <property type="entry name" value="luciferin 4-monooxygenase"/>
    <property type="match status" value="1"/>
</dbReference>
<dbReference type="Pfam" id="PF13193">
    <property type="entry name" value="AMP-binding_C"/>
    <property type="match status" value="1"/>
</dbReference>
<dbReference type="InterPro" id="IPR042099">
    <property type="entry name" value="ANL_N_sf"/>
</dbReference>
<sequence length="541" mass="60420">MFSYDRESKILSGIELEPFYHHNVTAGQLLIHYLQRDPTKIIQSCYDTGVNITAAEMEQLGLRVAKNILKENLKLGDVIGLVAKNTTYVAPLVLGCLLTGNPISTLDPTFDPNEIANIFRQTLPKLVFCDHDNWENVIEALKMCKNDAEVITIDEKMTGVRFIGEFFELLPGERPFFPRSFGIEAFRLCGVILCSSGTTALSKGTMLSHSQCILMSRAFPIHYPTGICFSSLYWLSGFTVLMQSLCGNIRRIITRRPFSPLLMIHLIEQYKASVLLTPPSQIAMLLQSPFLKLADLSSVRLHVVAGGFIDESMRKSMQGHLLYGALLVTYGMTEVASIISITAPLQKFSNSSGKINPNFKLKIVDDDGNSLDPNNVGEIYLKAPYRFLGYANNVEDTKNAFDSDGWLKTGDLGYITEDGEIFVVDRKKDMIKYMNYQVAPSEIEAFVNAMDGVQQVTVVGIPDMLRGDLAVAIVVKEKDADLTEQDIIDEVAKNFPLFKRLHGGAFFVNELPMTPSGKIKKRIVREMAARMYKSQEINGNY</sequence>
<evidence type="ECO:0000259" key="5">
    <source>
        <dbReference type="Pfam" id="PF13193"/>
    </source>
</evidence>
<feature type="transmembrane region" description="Helical" evidence="3">
    <location>
        <begin position="321"/>
        <end position="345"/>
    </location>
</feature>
<evidence type="ECO:0000256" key="1">
    <source>
        <dbReference type="ARBA" id="ARBA00004275"/>
    </source>
</evidence>
<dbReference type="AlphaFoldDB" id="A0A9J6C3I9"/>
<dbReference type="Gene3D" id="3.40.50.12780">
    <property type="entry name" value="N-terminal domain of ligase-like"/>
    <property type="match status" value="1"/>
</dbReference>
<accession>A0A9J6C3I9</accession>
<keyword evidence="3" id="KW-0472">Membrane</keyword>
<evidence type="ECO:0000313" key="7">
    <source>
        <dbReference type="Proteomes" id="UP001107558"/>
    </source>
</evidence>
<keyword evidence="7" id="KW-1185">Reference proteome</keyword>
<dbReference type="GO" id="GO:0005777">
    <property type="term" value="C:peroxisome"/>
    <property type="evidence" value="ECO:0007669"/>
    <property type="project" value="UniProtKB-SubCell"/>
</dbReference>
<dbReference type="PANTHER" id="PTHR24096">
    <property type="entry name" value="LONG-CHAIN-FATTY-ACID--COA LIGASE"/>
    <property type="match status" value="1"/>
</dbReference>